<comment type="caution">
    <text evidence="1">The sequence shown here is derived from an EMBL/GenBank/DDBJ whole genome shotgun (WGS) entry which is preliminary data.</text>
</comment>
<dbReference type="RefSeq" id="WP_106123823.1">
    <property type="nucleotide sequence ID" value="NZ_PVTY01000017.1"/>
</dbReference>
<evidence type="ECO:0000313" key="1">
    <source>
        <dbReference type="EMBL" id="PRZ12924.1"/>
    </source>
</evidence>
<proteinExistence type="predicted"/>
<gene>
    <name evidence="1" type="ORF">BCL67_11726</name>
</gene>
<accession>A0A2T0YDM6</accession>
<evidence type="ECO:0000313" key="2">
    <source>
        <dbReference type="Proteomes" id="UP000238217"/>
    </source>
</evidence>
<dbReference type="OrthoDB" id="5149268at2"/>
<keyword evidence="2" id="KW-1185">Reference proteome</keyword>
<dbReference type="AlphaFoldDB" id="A0A2T0YDM6"/>
<dbReference type="Proteomes" id="UP000238217">
    <property type="component" value="Unassembled WGS sequence"/>
</dbReference>
<protein>
    <submittedName>
        <fullName evidence="1">Uncharacterized protein</fullName>
    </submittedName>
</protein>
<sequence>MLKTQDSAYNIRPDDDEFVVVTEPSGKEWRIHREDADPEHRFVSYRLAAGWFGNLPAKYAVD</sequence>
<name>A0A2T0YDM6_9MICC</name>
<organism evidence="1 2">
    <name type="scientific">Nesterenkonia sandarakina</name>
    <dbReference type="NCBI Taxonomy" id="272918"/>
    <lineage>
        <taxon>Bacteria</taxon>
        <taxon>Bacillati</taxon>
        <taxon>Actinomycetota</taxon>
        <taxon>Actinomycetes</taxon>
        <taxon>Micrococcales</taxon>
        <taxon>Micrococcaceae</taxon>
        <taxon>Nesterenkonia</taxon>
    </lineage>
</organism>
<reference evidence="1 2" key="1">
    <citation type="submission" date="2018-03" db="EMBL/GenBank/DDBJ databases">
        <title>Comparative analysis of microorganisms from saline springs in Andes Mountain Range, Colombia.</title>
        <authorList>
            <person name="Rubin E."/>
        </authorList>
    </citation>
    <scope>NUCLEOTIDE SEQUENCE [LARGE SCALE GENOMIC DNA]</scope>
    <source>
        <strain evidence="1 2">CG 35</strain>
    </source>
</reference>
<dbReference type="EMBL" id="PVTY01000017">
    <property type="protein sequence ID" value="PRZ12924.1"/>
    <property type="molecule type" value="Genomic_DNA"/>
</dbReference>